<evidence type="ECO:0000256" key="7">
    <source>
        <dbReference type="SAM" id="MobiDB-lite"/>
    </source>
</evidence>
<dbReference type="RefSeq" id="WP_058892367.1">
    <property type="nucleotide sequence ID" value="NZ_LQBL01000032.1"/>
</dbReference>
<dbReference type="GO" id="GO:0006629">
    <property type="term" value="P:lipid metabolic process"/>
    <property type="evidence" value="ECO:0007669"/>
    <property type="project" value="InterPro"/>
</dbReference>
<evidence type="ECO:0000256" key="3">
    <source>
        <dbReference type="ARBA" id="ARBA00022729"/>
    </source>
</evidence>
<proteinExistence type="inferred from homology"/>
<evidence type="ECO:0000256" key="1">
    <source>
        <dbReference type="ARBA" id="ARBA00007277"/>
    </source>
</evidence>
<dbReference type="GO" id="GO:0008889">
    <property type="term" value="F:glycerophosphodiester phosphodiesterase activity"/>
    <property type="evidence" value="ECO:0007669"/>
    <property type="project" value="UniProtKB-EC"/>
</dbReference>
<dbReference type="EC" id="3.1.4.46" evidence="2"/>
<sequence>MPTASPLVLAHRGASGRLPEHTLAAYELAARQGADYLELDLVATRDGVLVARHENDIWGTTDVAGHPGLAGRRRQEVVDGIPVEGVFTEDLDLEELRTLRARERLPRLRGTDRDGEWPVPTFAEVVALRAALSQELGRELGLYVELKHPTHFAGLGLSLEERMLADLDAGGLLAEDAPVFVQCFEPGSLRRLREELGCRLRQVLLATAPEDVPADLAAAGRPRTYAELLSPPGLEELGGVVDGIGPRKQMVLPWAPDGTLGEPTPLVTDAHAAGMVVHAWTFRAENQFLPPSLRRGPDGDVRDGADVDPSPEPAAHGDLAAEVRAHLAVGVDGIFTDHPDLVVQALREGSPAGE</sequence>
<name>A0A0W8I1S6_9MICO</name>
<dbReference type="PANTHER" id="PTHR43620:SF7">
    <property type="entry name" value="GLYCEROPHOSPHODIESTER PHOSPHODIESTERASE GDPD5-RELATED"/>
    <property type="match status" value="1"/>
</dbReference>
<evidence type="ECO:0000259" key="8">
    <source>
        <dbReference type="PROSITE" id="PS51704"/>
    </source>
</evidence>
<evidence type="ECO:0000256" key="2">
    <source>
        <dbReference type="ARBA" id="ARBA00012247"/>
    </source>
</evidence>
<dbReference type="Proteomes" id="UP000054837">
    <property type="component" value="Unassembled WGS sequence"/>
</dbReference>
<gene>
    <name evidence="9" type="ORF">AVL62_08985</name>
</gene>
<feature type="compositionally biased region" description="Basic and acidic residues" evidence="7">
    <location>
        <begin position="295"/>
        <end position="305"/>
    </location>
</feature>
<dbReference type="GO" id="GO:0042597">
    <property type="term" value="C:periplasmic space"/>
    <property type="evidence" value="ECO:0007669"/>
    <property type="project" value="TreeGrafter"/>
</dbReference>
<evidence type="ECO:0000313" key="9">
    <source>
        <dbReference type="EMBL" id="KUG51471.1"/>
    </source>
</evidence>
<keyword evidence="3" id="KW-0732">Signal</keyword>
<dbReference type="Gene3D" id="3.20.20.190">
    <property type="entry name" value="Phosphatidylinositol (PI) phosphodiesterase"/>
    <property type="match status" value="1"/>
</dbReference>
<protein>
    <recommendedName>
        <fullName evidence="2">glycerophosphodiester phosphodiesterase</fullName>
        <ecNumber evidence="2">3.1.4.46</ecNumber>
    </recommendedName>
</protein>
<keyword evidence="10" id="KW-1185">Reference proteome</keyword>
<reference evidence="9 10" key="1">
    <citation type="submission" date="2015-12" db="EMBL/GenBank/DDBJ databases">
        <title>Serinicoccus chungangenesis strain CD08_5 genome sequencing and assembly.</title>
        <authorList>
            <person name="Chander A.M."/>
            <person name="Kaur G."/>
            <person name="Nair G.R."/>
            <person name="Dhawan D.K."/>
            <person name="Kochhar R.K."/>
            <person name="Mayilraj S."/>
            <person name="Bhadada S.K."/>
        </authorList>
    </citation>
    <scope>NUCLEOTIDE SEQUENCE [LARGE SCALE GENOMIC DNA]</scope>
    <source>
        <strain evidence="9 10">CD08_5</strain>
    </source>
</reference>
<dbReference type="AlphaFoldDB" id="A0A0W8I1S6"/>
<dbReference type="Pfam" id="PF03009">
    <property type="entry name" value="GDPD"/>
    <property type="match status" value="1"/>
</dbReference>
<dbReference type="EMBL" id="LQBL01000032">
    <property type="protein sequence ID" value="KUG51471.1"/>
    <property type="molecule type" value="Genomic_DNA"/>
</dbReference>
<feature type="region of interest" description="Disordered" evidence="7">
    <location>
        <begin position="289"/>
        <end position="315"/>
    </location>
</feature>
<evidence type="ECO:0000256" key="5">
    <source>
        <dbReference type="ARBA" id="ARBA00022801"/>
    </source>
</evidence>
<dbReference type="GO" id="GO:0006071">
    <property type="term" value="P:glycerol metabolic process"/>
    <property type="evidence" value="ECO:0007669"/>
    <property type="project" value="UniProtKB-KW"/>
</dbReference>
<dbReference type="InterPro" id="IPR030395">
    <property type="entry name" value="GP_PDE_dom"/>
</dbReference>
<comment type="similarity">
    <text evidence="1">Belongs to the glycerophosphoryl diester phosphodiesterase family.</text>
</comment>
<feature type="domain" description="GP-PDE" evidence="8">
    <location>
        <begin position="6"/>
        <end position="317"/>
    </location>
</feature>
<keyword evidence="5" id="KW-0378">Hydrolase</keyword>
<dbReference type="OrthoDB" id="9758957at2"/>
<dbReference type="SUPFAM" id="SSF51695">
    <property type="entry name" value="PLC-like phosphodiesterases"/>
    <property type="match status" value="1"/>
</dbReference>
<evidence type="ECO:0000313" key="10">
    <source>
        <dbReference type="Proteomes" id="UP000054837"/>
    </source>
</evidence>
<dbReference type="PROSITE" id="PS51704">
    <property type="entry name" value="GP_PDE"/>
    <property type="match status" value="1"/>
</dbReference>
<evidence type="ECO:0000256" key="4">
    <source>
        <dbReference type="ARBA" id="ARBA00022798"/>
    </source>
</evidence>
<keyword evidence="4" id="KW-0319">Glycerol metabolism</keyword>
<comment type="caution">
    <text evidence="9">The sequence shown here is derived from an EMBL/GenBank/DDBJ whole genome shotgun (WGS) entry which is preliminary data.</text>
</comment>
<accession>A0A0W8I1S6</accession>
<evidence type="ECO:0000256" key="6">
    <source>
        <dbReference type="ARBA" id="ARBA00047512"/>
    </source>
</evidence>
<comment type="catalytic activity">
    <reaction evidence="6">
        <text>a sn-glycero-3-phosphodiester + H2O = an alcohol + sn-glycerol 3-phosphate + H(+)</text>
        <dbReference type="Rhea" id="RHEA:12969"/>
        <dbReference type="ChEBI" id="CHEBI:15377"/>
        <dbReference type="ChEBI" id="CHEBI:15378"/>
        <dbReference type="ChEBI" id="CHEBI:30879"/>
        <dbReference type="ChEBI" id="CHEBI:57597"/>
        <dbReference type="ChEBI" id="CHEBI:83408"/>
        <dbReference type="EC" id="3.1.4.46"/>
    </reaction>
</comment>
<dbReference type="InterPro" id="IPR017946">
    <property type="entry name" value="PLC-like_Pdiesterase_TIM-brl"/>
</dbReference>
<organism evidence="9 10">
    <name type="scientific">Serinicoccus chungangensis</name>
    <dbReference type="NCBI Taxonomy" id="767452"/>
    <lineage>
        <taxon>Bacteria</taxon>
        <taxon>Bacillati</taxon>
        <taxon>Actinomycetota</taxon>
        <taxon>Actinomycetes</taxon>
        <taxon>Micrococcales</taxon>
        <taxon>Ornithinimicrobiaceae</taxon>
        <taxon>Serinicoccus</taxon>
    </lineage>
</organism>
<dbReference type="STRING" id="767452.AVL62_08985"/>
<dbReference type="PANTHER" id="PTHR43620">
    <property type="entry name" value="GLYCEROPHOSPHORYL DIESTER PHOSPHODIESTERASE"/>
    <property type="match status" value="1"/>
</dbReference>